<sequence>MVYRITSLRNQNSTRHELRRVAVCAFLLADNLHDTRQIVDMDFIRKTPFYQRESSDALEIMEIEQYSHVDFTEVLATNRRIHRKRK</sequence>
<proteinExistence type="predicted"/>
<reference evidence="1 2" key="1">
    <citation type="submission" date="2021-06" db="EMBL/GenBank/DDBJ databases">
        <title>Caerostris darwini draft genome.</title>
        <authorList>
            <person name="Kono N."/>
            <person name="Arakawa K."/>
        </authorList>
    </citation>
    <scope>NUCLEOTIDE SEQUENCE [LARGE SCALE GENOMIC DNA]</scope>
</reference>
<dbReference type="Proteomes" id="UP001054837">
    <property type="component" value="Unassembled WGS sequence"/>
</dbReference>
<comment type="caution">
    <text evidence="1">The sequence shown here is derived from an EMBL/GenBank/DDBJ whole genome shotgun (WGS) entry which is preliminary data.</text>
</comment>
<dbReference type="AlphaFoldDB" id="A0AAV4W854"/>
<name>A0AAV4W854_9ARAC</name>
<evidence type="ECO:0000313" key="1">
    <source>
        <dbReference type="EMBL" id="GIY77565.1"/>
    </source>
</evidence>
<evidence type="ECO:0000313" key="2">
    <source>
        <dbReference type="Proteomes" id="UP001054837"/>
    </source>
</evidence>
<gene>
    <name evidence="1" type="ORF">CDAR_101411</name>
</gene>
<organism evidence="1 2">
    <name type="scientific">Caerostris darwini</name>
    <dbReference type="NCBI Taxonomy" id="1538125"/>
    <lineage>
        <taxon>Eukaryota</taxon>
        <taxon>Metazoa</taxon>
        <taxon>Ecdysozoa</taxon>
        <taxon>Arthropoda</taxon>
        <taxon>Chelicerata</taxon>
        <taxon>Arachnida</taxon>
        <taxon>Araneae</taxon>
        <taxon>Araneomorphae</taxon>
        <taxon>Entelegynae</taxon>
        <taxon>Araneoidea</taxon>
        <taxon>Araneidae</taxon>
        <taxon>Caerostris</taxon>
    </lineage>
</organism>
<protein>
    <submittedName>
        <fullName evidence="1">Uncharacterized protein</fullName>
    </submittedName>
</protein>
<dbReference type="EMBL" id="BPLQ01014141">
    <property type="protein sequence ID" value="GIY77565.1"/>
    <property type="molecule type" value="Genomic_DNA"/>
</dbReference>
<accession>A0AAV4W854</accession>
<keyword evidence="2" id="KW-1185">Reference proteome</keyword>